<keyword evidence="9 12" id="KW-1133">Transmembrane helix</keyword>
<evidence type="ECO:0000256" key="5">
    <source>
        <dbReference type="ARBA" id="ARBA00022692"/>
    </source>
</evidence>
<reference evidence="14" key="2">
    <citation type="journal article" date="2021" name="PeerJ">
        <title>Extensive microbial diversity within the chicken gut microbiome revealed by metagenomics and culture.</title>
        <authorList>
            <person name="Gilroy R."/>
            <person name="Ravi A."/>
            <person name="Getino M."/>
            <person name="Pursley I."/>
            <person name="Horton D.L."/>
            <person name="Alikhan N.F."/>
            <person name="Baker D."/>
            <person name="Gharbi K."/>
            <person name="Hall N."/>
            <person name="Watson M."/>
            <person name="Adriaenssens E.M."/>
            <person name="Foster-Nyarko E."/>
            <person name="Jarju S."/>
            <person name="Secka A."/>
            <person name="Antonio M."/>
            <person name="Oren A."/>
            <person name="Chaudhuri R.R."/>
            <person name="La Ragione R."/>
            <person name="Hildebrand F."/>
            <person name="Pallen M.J."/>
        </authorList>
    </citation>
    <scope>NUCLEOTIDE SEQUENCE</scope>
    <source>
        <strain evidence="14">2830</strain>
    </source>
</reference>
<protein>
    <recommendedName>
        <fullName evidence="13">Peptidase M50 domain-containing protein</fullName>
    </recommendedName>
</protein>
<organism evidence="14 15">
    <name type="scientific">Candidatus Avidehalobacter gallistercoris</name>
    <dbReference type="NCBI Taxonomy" id="2840694"/>
    <lineage>
        <taxon>Bacteria</taxon>
        <taxon>Bacillati</taxon>
        <taxon>Bacillota</taxon>
        <taxon>Clostridia</taxon>
        <taxon>Eubacteriales</taxon>
        <taxon>Peptococcaceae</taxon>
        <taxon>Peptococcaceae incertae sedis</taxon>
        <taxon>Candidatus Avidehalobacter</taxon>
    </lineage>
</organism>
<dbReference type="EMBL" id="DVMH01000020">
    <property type="protein sequence ID" value="HIU10321.1"/>
    <property type="molecule type" value="Genomic_DNA"/>
</dbReference>
<keyword evidence="6" id="KW-0479">Metal-binding</keyword>
<evidence type="ECO:0000256" key="8">
    <source>
        <dbReference type="ARBA" id="ARBA00022833"/>
    </source>
</evidence>
<proteinExistence type="inferred from homology"/>
<dbReference type="Proteomes" id="UP000824124">
    <property type="component" value="Unassembled WGS sequence"/>
</dbReference>
<dbReference type="GO" id="GO:0046872">
    <property type="term" value="F:metal ion binding"/>
    <property type="evidence" value="ECO:0007669"/>
    <property type="project" value="UniProtKB-KW"/>
</dbReference>
<evidence type="ECO:0000313" key="14">
    <source>
        <dbReference type="EMBL" id="HIU10321.1"/>
    </source>
</evidence>
<sequence>MMTELSPFIRAGWPELLAALLLFLLLHEAAHYLVLRLMGFAAGLQLRGCLGIAMRADLACQGWREALAAAAGPGVNLLLMWFCLKFGWQAGAQVNFGLAAVNMLPFLPLDGGKILRGLTAGLFGWKAVSKLLLFWARAAALCFALCIYYFGLKKLLLLLALWLYLLAWREERNLSYQLVSALNQTVGQSLRPRRLVRINQDMPVFRAVRRFSPGWCNWLLYRGRLLDGDVLIEHMAAGGGGDCISCLVGRKLPIN</sequence>
<evidence type="ECO:0000256" key="7">
    <source>
        <dbReference type="ARBA" id="ARBA00022801"/>
    </source>
</evidence>
<keyword evidence="4" id="KW-0645">Protease</keyword>
<evidence type="ECO:0000256" key="3">
    <source>
        <dbReference type="ARBA" id="ARBA00007931"/>
    </source>
</evidence>
<keyword evidence="8" id="KW-0862">Zinc</keyword>
<feature type="transmembrane region" description="Helical" evidence="12">
    <location>
        <begin position="134"/>
        <end position="167"/>
    </location>
</feature>
<keyword evidence="5 12" id="KW-0812">Transmembrane</keyword>
<evidence type="ECO:0000256" key="4">
    <source>
        <dbReference type="ARBA" id="ARBA00022670"/>
    </source>
</evidence>
<dbReference type="GO" id="GO:0006508">
    <property type="term" value="P:proteolysis"/>
    <property type="evidence" value="ECO:0007669"/>
    <property type="project" value="UniProtKB-KW"/>
</dbReference>
<evidence type="ECO:0000256" key="12">
    <source>
        <dbReference type="SAM" id="Phobius"/>
    </source>
</evidence>
<evidence type="ECO:0000256" key="6">
    <source>
        <dbReference type="ARBA" id="ARBA00022723"/>
    </source>
</evidence>
<keyword evidence="10" id="KW-0482">Metalloprotease</keyword>
<evidence type="ECO:0000256" key="1">
    <source>
        <dbReference type="ARBA" id="ARBA00001947"/>
    </source>
</evidence>
<reference evidence="14" key="1">
    <citation type="submission" date="2020-10" db="EMBL/GenBank/DDBJ databases">
        <authorList>
            <person name="Gilroy R."/>
        </authorList>
    </citation>
    <scope>NUCLEOTIDE SEQUENCE</scope>
    <source>
        <strain evidence="14">2830</strain>
    </source>
</reference>
<feature type="domain" description="Peptidase M50" evidence="13">
    <location>
        <begin position="88"/>
        <end position="124"/>
    </location>
</feature>
<dbReference type="AlphaFoldDB" id="A0A9D1KZE2"/>
<dbReference type="PANTHER" id="PTHR39188:SF3">
    <property type="entry name" value="STAGE IV SPORULATION PROTEIN FB"/>
    <property type="match status" value="1"/>
</dbReference>
<evidence type="ECO:0000256" key="2">
    <source>
        <dbReference type="ARBA" id="ARBA00004141"/>
    </source>
</evidence>
<dbReference type="GO" id="GO:0016020">
    <property type="term" value="C:membrane"/>
    <property type="evidence" value="ECO:0007669"/>
    <property type="project" value="UniProtKB-SubCell"/>
</dbReference>
<evidence type="ECO:0000259" key="13">
    <source>
        <dbReference type="Pfam" id="PF02163"/>
    </source>
</evidence>
<name>A0A9D1KZE2_9FIRM</name>
<evidence type="ECO:0000256" key="11">
    <source>
        <dbReference type="ARBA" id="ARBA00023136"/>
    </source>
</evidence>
<dbReference type="Pfam" id="PF02163">
    <property type="entry name" value="Peptidase_M50"/>
    <property type="match status" value="1"/>
</dbReference>
<evidence type="ECO:0000256" key="9">
    <source>
        <dbReference type="ARBA" id="ARBA00022989"/>
    </source>
</evidence>
<evidence type="ECO:0000256" key="10">
    <source>
        <dbReference type="ARBA" id="ARBA00023049"/>
    </source>
</evidence>
<keyword evidence="7" id="KW-0378">Hydrolase</keyword>
<comment type="caution">
    <text evidence="14">The sequence shown here is derived from an EMBL/GenBank/DDBJ whole genome shotgun (WGS) entry which is preliminary data.</text>
</comment>
<dbReference type="PANTHER" id="PTHR39188">
    <property type="entry name" value="MEMBRANE-ASSOCIATED ZINC METALLOPROTEASE M50B"/>
    <property type="match status" value="1"/>
</dbReference>
<evidence type="ECO:0000313" key="15">
    <source>
        <dbReference type="Proteomes" id="UP000824124"/>
    </source>
</evidence>
<gene>
    <name evidence="14" type="ORF">IAB00_03615</name>
</gene>
<comment type="subcellular location">
    <subcellularLocation>
        <location evidence="2">Membrane</location>
        <topology evidence="2">Multi-pass membrane protein</topology>
    </subcellularLocation>
</comment>
<comment type="similarity">
    <text evidence="3">Belongs to the peptidase M50B family.</text>
</comment>
<keyword evidence="11 12" id="KW-0472">Membrane</keyword>
<comment type="cofactor">
    <cofactor evidence="1">
        <name>Zn(2+)</name>
        <dbReference type="ChEBI" id="CHEBI:29105"/>
    </cofactor>
</comment>
<accession>A0A9D1KZE2</accession>
<dbReference type="InterPro" id="IPR008915">
    <property type="entry name" value="Peptidase_M50"/>
</dbReference>
<dbReference type="GO" id="GO:0008237">
    <property type="term" value="F:metallopeptidase activity"/>
    <property type="evidence" value="ECO:0007669"/>
    <property type="project" value="UniProtKB-KW"/>
</dbReference>